<keyword evidence="4" id="KW-1185">Reference proteome</keyword>
<dbReference type="Pfam" id="PF14303">
    <property type="entry name" value="NAM-associated"/>
    <property type="match status" value="1"/>
</dbReference>
<organism evidence="3 4">
    <name type="scientific">Tetracentron sinense</name>
    <name type="common">Spur-leaf</name>
    <dbReference type="NCBI Taxonomy" id="13715"/>
    <lineage>
        <taxon>Eukaryota</taxon>
        <taxon>Viridiplantae</taxon>
        <taxon>Streptophyta</taxon>
        <taxon>Embryophyta</taxon>
        <taxon>Tracheophyta</taxon>
        <taxon>Spermatophyta</taxon>
        <taxon>Magnoliopsida</taxon>
        <taxon>Trochodendrales</taxon>
        <taxon>Trochodendraceae</taxon>
        <taxon>Tetracentron</taxon>
    </lineage>
</organism>
<gene>
    <name evidence="3" type="ORF">HHK36_013381</name>
</gene>
<protein>
    <recommendedName>
        <fullName evidence="2">No apical meristem-associated C-terminal domain-containing protein</fullName>
    </recommendedName>
</protein>
<dbReference type="OrthoDB" id="2507178at2759"/>
<dbReference type="PANTHER" id="PTHR45023">
    <property type="match status" value="1"/>
</dbReference>
<evidence type="ECO:0000313" key="4">
    <source>
        <dbReference type="Proteomes" id="UP000655225"/>
    </source>
</evidence>
<evidence type="ECO:0000313" key="3">
    <source>
        <dbReference type="EMBL" id="KAF8402425.1"/>
    </source>
</evidence>
<dbReference type="PANTHER" id="PTHR45023:SF4">
    <property type="entry name" value="GLYCINE-RICH PROTEIN-RELATED"/>
    <property type="match status" value="1"/>
</dbReference>
<feature type="compositionally biased region" description="Basic residues" evidence="1">
    <location>
        <begin position="109"/>
        <end position="122"/>
    </location>
</feature>
<proteinExistence type="predicted"/>
<accession>A0A834Z8Q6</accession>
<evidence type="ECO:0000256" key="1">
    <source>
        <dbReference type="SAM" id="MobiDB-lite"/>
    </source>
</evidence>
<feature type="domain" description="No apical meristem-associated C-terminal" evidence="2">
    <location>
        <begin position="44"/>
        <end position="179"/>
    </location>
</feature>
<dbReference type="AlphaFoldDB" id="A0A834Z8Q6"/>
<comment type="caution">
    <text evidence="3">The sequence shown here is derived from an EMBL/GenBank/DDBJ whole genome shotgun (WGS) entry which is preliminary data.</text>
</comment>
<name>A0A834Z8Q6_TETSI</name>
<dbReference type="Proteomes" id="UP000655225">
    <property type="component" value="Unassembled WGS sequence"/>
</dbReference>
<dbReference type="EMBL" id="JABCRI010000008">
    <property type="protein sequence ID" value="KAF8402425.1"/>
    <property type="molecule type" value="Genomic_DNA"/>
</dbReference>
<reference evidence="3 4" key="1">
    <citation type="submission" date="2020-04" db="EMBL/GenBank/DDBJ databases">
        <title>Plant Genome Project.</title>
        <authorList>
            <person name="Zhang R.-G."/>
        </authorList>
    </citation>
    <scope>NUCLEOTIDE SEQUENCE [LARGE SCALE GENOMIC DNA]</scope>
    <source>
        <strain evidence="3">YNK0</strain>
        <tissue evidence="3">Leaf</tissue>
    </source>
</reference>
<feature type="region of interest" description="Disordered" evidence="1">
    <location>
        <begin position="104"/>
        <end position="125"/>
    </location>
</feature>
<sequence length="242" mass="28055">MDSQRNTYYTNLMYGTNLDDQFLEASYEIVKAREMYQELNNNTSFQFEHCWNKLRYQPKWLLESSQKKNLKKYKNKTPTSSCPFTPNLINLGEDDDSHDTFVDLERPPGRKAKKERLNKRKSKGCEDDYTNSPFAGLLHEMKEVKKQAQSQRIKMYERTYLQDEAKLAIEQEKVIIEQEKLTYTPPQPFVVLPVPATDTPPATSDAPVPSSDLTPITTSLPSAIIPRMSSQTHRPLTHLQDY</sequence>
<dbReference type="InterPro" id="IPR029466">
    <property type="entry name" value="NAM-associated_C"/>
</dbReference>
<evidence type="ECO:0000259" key="2">
    <source>
        <dbReference type="Pfam" id="PF14303"/>
    </source>
</evidence>